<proteinExistence type="predicted"/>
<name>A0A016EF54_BACFG</name>
<comment type="caution">
    <text evidence="2">The sequence shown here is derived from an EMBL/GenBank/DDBJ whole genome shotgun (WGS) entry which is preliminary data.</text>
</comment>
<dbReference type="EMBL" id="JGDS01000015">
    <property type="protein sequence ID" value="EXZ75711.1"/>
    <property type="molecule type" value="Genomic_DNA"/>
</dbReference>
<feature type="region of interest" description="Disordered" evidence="1">
    <location>
        <begin position="1"/>
        <end position="24"/>
    </location>
</feature>
<evidence type="ECO:0000313" key="2">
    <source>
        <dbReference type="EMBL" id="EXZ75711.1"/>
    </source>
</evidence>
<organism evidence="2 3">
    <name type="scientific">Bacteroides fragilis str. 3976T8</name>
    <dbReference type="NCBI Taxonomy" id="1339314"/>
    <lineage>
        <taxon>Bacteria</taxon>
        <taxon>Pseudomonadati</taxon>
        <taxon>Bacteroidota</taxon>
        <taxon>Bacteroidia</taxon>
        <taxon>Bacteroidales</taxon>
        <taxon>Bacteroidaceae</taxon>
        <taxon>Bacteroides</taxon>
    </lineage>
</organism>
<gene>
    <name evidence="2" type="ORF">M123_4827</name>
</gene>
<accession>A0A016EF54</accession>
<evidence type="ECO:0000256" key="1">
    <source>
        <dbReference type="SAM" id="MobiDB-lite"/>
    </source>
</evidence>
<dbReference type="Proteomes" id="UP000020938">
    <property type="component" value="Unassembled WGS sequence"/>
</dbReference>
<evidence type="ECO:0008006" key="4">
    <source>
        <dbReference type="Google" id="ProtNLM"/>
    </source>
</evidence>
<dbReference type="AlphaFoldDB" id="A0A016EF54"/>
<evidence type="ECO:0000313" key="3">
    <source>
        <dbReference type="Proteomes" id="UP000020938"/>
    </source>
</evidence>
<reference evidence="2 3" key="1">
    <citation type="submission" date="2014-02" db="EMBL/GenBank/DDBJ databases">
        <authorList>
            <person name="Sears C."/>
            <person name="Carroll K."/>
            <person name="Sack B.R."/>
            <person name="Qadri F."/>
            <person name="Myers L.L."/>
            <person name="Chung G.-T."/>
            <person name="Escheverria P."/>
            <person name="Fraser C.M."/>
            <person name="Sadzewicz L."/>
            <person name="Shefchek K.A."/>
            <person name="Tallon L."/>
            <person name="Das S.P."/>
            <person name="Daugherty S."/>
            <person name="Mongodin E.F."/>
        </authorList>
    </citation>
    <scope>NUCLEOTIDE SEQUENCE [LARGE SCALE GENOMIC DNA]</scope>
    <source>
        <strain evidence="2 3">3976T8</strain>
    </source>
</reference>
<protein>
    <recommendedName>
        <fullName evidence="4">Lipoprotein</fullName>
    </recommendedName>
</protein>
<sequence length="56" mass="5873">MLSPLARSVTVCPEESRETTSASSMSLGNVTFSSCVMGLCGPGTGRRQEDFLPGYA</sequence>
<dbReference type="PROSITE" id="PS51257">
    <property type="entry name" value="PROKAR_LIPOPROTEIN"/>
    <property type="match status" value="1"/>
</dbReference>